<gene>
    <name evidence="2" type="ORF">SAMN05216565_103258</name>
</gene>
<dbReference type="SUPFAM" id="SSF54593">
    <property type="entry name" value="Glyoxalase/Bleomycin resistance protein/Dihydroxybiphenyl dioxygenase"/>
    <property type="match status" value="1"/>
</dbReference>
<keyword evidence="3" id="KW-1185">Reference proteome</keyword>
<organism evidence="2 3">
    <name type="scientific">Litchfieldia salsa</name>
    <dbReference type="NCBI Taxonomy" id="930152"/>
    <lineage>
        <taxon>Bacteria</taxon>
        <taxon>Bacillati</taxon>
        <taxon>Bacillota</taxon>
        <taxon>Bacilli</taxon>
        <taxon>Bacillales</taxon>
        <taxon>Bacillaceae</taxon>
        <taxon>Litchfieldia</taxon>
    </lineage>
</organism>
<evidence type="ECO:0000259" key="1">
    <source>
        <dbReference type="PROSITE" id="PS51819"/>
    </source>
</evidence>
<evidence type="ECO:0000313" key="3">
    <source>
        <dbReference type="Proteomes" id="UP000199159"/>
    </source>
</evidence>
<reference evidence="3" key="1">
    <citation type="submission" date="2016-10" db="EMBL/GenBank/DDBJ databases">
        <authorList>
            <person name="Varghese N."/>
            <person name="Submissions S."/>
        </authorList>
    </citation>
    <scope>NUCLEOTIDE SEQUENCE [LARGE SCALE GENOMIC DNA]</scope>
    <source>
        <strain evidence="3">IBRC-M10078</strain>
    </source>
</reference>
<dbReference type="AlphaFoldDB" id="A0A1H0T424"/>
<protein>
    <recommendedName>
        <fullName evidence="1">VOC domain-containing protein</fullName>
    </recommendedName>
</protein>
<dbReference type="EMBL" id="FNJU01000003">
    <property type="protein sequence ID" value="SDP48288.1"/>
    <property type="molecule type" value="Genomic_DNA"/>
</dbReference>
<dbReference type="InterPro" id="IPR037523">
    <property type="entry name" value="VOC_core"/>
</dbReference>
<dbReference type="Proteomes" id="UP000199159">
    <property type="component" value="Unassembled WGS sequence"/>
</dbReference>
<dbReference type="PROSITE" id="PS51819">
    <property type="entry name" value="VOC"/>
    <property type="match status" value="1"/>
</dbReference>
<dbReference type="Gene3D" id="3.10.180.10">
    <property type="entry name" value="2,3-Dihydroxybiphenyl 1,2-Dioxygenase, domain 1"/>
    <property type="match status" value="1"/>
</dbReference>
<proteinExistence type="predicted"/>
<evidence type="ECO:0000313" key="2">
    <source>
        <dbReference type="EMBL" id="SDP48288.1"/>
    </source>
</evidence>
<accession>A0A1H0T424</accession>
<dbReference type="STRING" id="930152.SAMN05216565_103258"/>
<dbReference type="CDD" id="cd06587">
    <property type="entry name" value="VOC"/>
    <property type="match status" value="1"/>
</dbReference>
<sequence length="189" mass="21955">MRDYLLSGSFNHSSPNIVHIERNLKEKYVYMSKIILKVIEGRNIMSEKLIRVGTTYIPVTDVDLSTKWYVSNLGAELSYKDDDKAILNLAYQSIFLVKSNKEQTSNFFDIYGQEHFSMTFEVNGLSALENLHKDFISREMRVGELEDRGHSGRNFVFYDLDGNKFDVWSELSPRFKEHSILFSKSDSVQ</sequence>
<feature type="domain" description="VOC" evidence="1">
    <location>
        <begin position="51"/>
        <end position="170"/>
    </location>
</feature>
<name>A0A1H0T424_9BACI</name>
<dbReference type="InterPro" id="IPR029068">
    <property type="entry name" value="Glyas_Bleomycin-R_OHBP_Dase"/>
</dbReference>